<dbReference type="EMBL" id="RXIC02000026">
    <property type="protein sequence ID" value="KAB1202715.1"/>
    <property type="molecule type" value="Genomic_DNA"/>
</dbReference>
<dbReference type="EMBL" id="RXIC02000025">
    <property type="protein sequence ID" value="KAB1207866.1"/>
    <property type="molecule type" value="Genomic_DNA"/>
</dbReference>
<name>A0A6A1UQM5_9ROSI</name>
<evidence type="ECO:0000313" key="9">
    <source>
        <dbReference type="EMBL" id="KAB1207866.1"/>
    </source>
</evidence>
<keyword evidence="4" id="KW-0378">Hydrolase</keyword>
<evidence type="ECO:0000313" key="10">
    <source>
        <dbReference type="Proteomes" id="UP000516437"/>
    </source>
</evidence>
<comment type="caution">
    <text evidence="8">The sequence shown here is derived from an EMBL/GenBank/DDBJ whole genome shotgun (WGS) entry which is preliminary data.</text>
</comment>
<reference evidence="8 10" key="2">
    <citation type="journal article" date="2019" name="Plant Biotechnol. J.">
        <title>The red bayberry genome and genetic basis of sex determination.</title>
        <authorList>
            <person name="Jia H.M."/>
            <person name="Jia H.J."/>
            <person name="Cai Q.L."/>
            <person name="Wang Y."/>
            <person name="Zhao H.B."/>
            <person name="Yang W.F."/>
            <person name="Wang G.Y."/>
            <person name="Li Y.H."/>
            <person name="Zhan D.L."/>
            <person name="Shen Y.T."/>
            <person name="Niu Q.F."/>
            <person name="Chang L."/>
            <person name="Qiu J."/>
            <person name="Zhao L."/>
            <person name="Xie H.B."/>
            <person name="Fu W.Y."/>
            <person name="Jin J."/>
            <person name="Li X.W."/>
            <person name="Jiao Y."/>
            <person name="Zhou C.C."/>
            <person name="Tu T."/>
            <person name="Chai C.Y."/>
            <person name="Gao J.L."/>
            <person name="Fan L.J."/>
            <person name="van de Weg E."/>
            <person name="Wang J.Y."/>
            <person name="Gao Z.S."/>
        </authorList>
    </citation>
    <scope>NUCLEOTIDE SEQUENCE [LARGE SCALE GENOMIC DNA]</scope>
    <source>
        <tissue evidence="8">Leaves</tissue>
    </source>
</reference>
<evidence type="ECO:0000313" key="8">
    <source>
        <dbReference type="EMBL" id="KAB1202715.1"/>
    </source>
</evidence>
<dbReference type="GO" id="GO:0005576">
    <property type="term" value="C:extracellular region"/>
    <property type="evidence" value="ECO:0007669"/>
    <property type="project" value="UniProtKB-SubCell"/>
</dbReference>
<evidence type="ECO:0000256" key="4">
    <source>
        <dbReference type="ARBA" id="ARBA00022801"/>
    </source>
</evidence>
<dbReference type="Gene3D" id="3.40.50.1820">
    <property type="entry name" value="alpha/beta hydrolase"/>
    <property type="match status" value="1"/>
</dbReference>
<evidence type="ECO:0000256" key="3">
    <source>
        <dbReference type="ARBA" id="ARBA00022729"/>
    </source>
</evidence>
<evidence type="ECO:0000256" key="2">
    <source>
        <dbReference type="ARBA" id="ARBA00022525"/>
    </source>
</evidence>
<dbReference type="GO" id="GO:0016787">
    <property type="term" value="F:hydrolase activity"/>
    <property type="evidence" value="ECO:0007669"/>
    <property type="project" value="UniProtKB-KW"/>
</dbReference>
<evidence type="ECO:0000259" key="7">
    <source>
        <dbReference type="Pfam" id="PF24708"/>
    </source>
</evidence>
<sequence>MIRWGMLALQLAEIFVSAVVHLMYGFYLLTTAVAGDLSVLLNECFFKPILNIDFKEDVPKGTSTNADGLPPIVLLHGIFGFGKERFGGLSYFGGAEKKDERVLVPDLGSLTSMHDRARQLFYYLKGGQVDYGEEHSKAYGHSQFGRVYEQGHYPEWDEDHPVHFVGHSAGAQVARLLQQMLADKAFEGYENTSENWILSITSLSGAFNGTTRTYLDGMQPEDGRHMKPICLLQLCRIGVIIYDWLDIPWLKAYYNFGFDHFDMSWKKIGLWGLLDYFMGNSGPFASGDWILPDLTIQGSIQLNSCLHTFPNTYYFSYATKRTRKFFGVTIPSSIRRIHPLLFLRALQMSQWRHPPDVSPPYKGYRDEDWLDNDGALNTISMTHPRLPTEHPSCQVKDDFEGQPLEPGIWYYKIVEGDHILFIINRERAGVQFDLIYDSIFERCRKHVFRKALPTLPNKAHQ</sequence>
<keyword evidence="6" id="KW-1133">Transmembrane helix</keyword>
<dbReference type="SUPFAM" id="SSF53474">
    <property type="entry name" value="alpha/beta-Hydrolases"/>
    <property type="match status" value="1"/>
</dbReference>
<reference evidence="8" key="1">
    <citation type="submission" date="2018-07" db="EMBL/GenBank/DDBJ databases">
        <authorList>
            <person name="Gao Z.-S."/>
            <person name="Jia H.-M."/>
            <person name="Jia H.-J."/>
            <person name="Cai Q.-L."/>
            <person name="Wang Y."/>
            <person name="Zhao H.-B."/>
        </authorList>
    </citation>
    <scope>NUCLEOTIDE SEQUENCE</scope>
    <source>
        <tissue evidence="8">Leaves</tissue>
    </source>
</reference>
<dbReference type="InterPro" id="IPR056304">
    <property type="entry name" value="Lip-like_C"/>
</dbReference>
<dbReference type="PANTHER" id="PTHR34043:SF3">
    <property type="entry name" value="ALPHA_BETA-HYDROLASES SUPERFAMILY PROTEIN"/>
    <property type="match status" value="1"/>
</dbReference>
<dbReference type="OrthoDB" id="206848at2759"/>
<dbReference type="AlphaFoldDB" id="A0A6A1UQM5"/>
<evidence type="ECO:0000256" key="1">
    <source>
        <dbReference type="ARBA" id="ARBA00004613"/>
    </source>
</evidence>
<accession>A0A6A1UQM5</accession>
<gene>
    <name evidence="9" type="ORF">CJ030_MR7G004112</name>
    <name evidence="8" type="ORF">CJ030_MR8G022745</name>
</gene>
<keyword evidence="2" id="KW-0964">Secreted</keyword>
<keyword evidence="10" id="KW-1185">Reference proteome</keyword>
<organism evidence="8 10">
    <name type="scientific">Morella rubra</name>
    <name type="common">Chinese bayberry</name>
    <dbReference type="NCBI Taxonomy" id="262757"/>
    <lineage>
        <taxon>Eukaryota</taxon>
        <taxon>Viridiplantae</taxon>
        <taxon>Streptophyta</taxon>
        <taxon>Embryophyta</taxon>
        <taxon>Tracheophyta</taxon>
        <taxon>Spermatophyta</taxon>
        <taxon>Magnoliopsida</taxon>
        <taxon>eudicotyledons</taxon>
        <taxon>Gunneridae</taxon>
        <taxon>Pentapetalae</taxon>
        <taxon>rosids</taxon>
        <taxon>fabids</taxon>
        <taxon>Fagales</taxon>
        <taxon>Myricaceae</taxon>
        <taxon>Morella</taxon>
    </lineage>
</organism>
<dbReference type="Proteomes" id="UP000516437">
    <property type="component" value="Chromosome 8"/>
</dbReference>
<comment type="subcellular location">
    <subcellularLocation>
        <location evidence="1">Secreted</location>
    </subcellularLocation>
</comment>
<dbReference type="GO" id="GO:0006629">
    <property type="term" value="P:lipid metabolic process"/>
    <property type="evidence" value="ECO:0007669"/>
    <property type="project" value="UniProtKB-KW"/>
</dbReference>
<keyword evidence="6" id="KW-0812">Transmembrane</keyword>
<dbReference type="Pfam" id="PF24708">
    <property type="entry name" value="Lip_C"/>
    <property type="match status" value="1"/>
</dbReference>
<keyword evidence="6" id="KW-0472">Membrane</keyword>
<keyword evidence="5" id="KW-0443">Lipid metabolism</keyword>
<proteinExistence type="predicted"/>
<dbReference type="Proteomes" id="UP000516437">
    <property type="component" value="Chromosome 7"/>
</dbReference>
<protein>
    <submittedName>
        <fullName evidence="8">Lipase</fullName>
    </submittedName>
</protein>
<dbReference type="PANTHER" id="PTHR34043">
    <property type="entry name" value="ALPHA/BETA-HYDROLASES SUPERFAMILY PROTEIN"/>
    <property type="match status" value="1"/>
</dbReference>
<evidence type="ECO:0000256" key="5">
    <source>
        <dbReference type="ARBA" id="ARBA00023098"/>
    </source>
</evidence>
<keyword evidence="3" id="KW-0732">Signal</keyword>
<dbReference type="InterPro" id="IPR029058">
    <property type="entry name" value="AB_hydrolase_fold"/>
</dbReference>
<reference evidence="8" key="3">
    <citation type="submission" date="2019-09" db="EMBL/GenBank/DDBJ databases">
        <authorList>
            <person name="Gao Z."/>
        </authorList>
    </citation>
    <scope>NUCLEOTIDE SEQUENCE</scope>
    <source>
        <tissue evidence="8">Leaves</tissue>
    </source>
</reference>
<feature type="transmembrane region" description="Helical" evidence="6">
    <location>
        <begin position="7"/>
        <end position="29"/>
    </location>
</feature>
<feature type="domain" description="Lipase-like C-terminal" evidence="7">
    <location>
        <begin position="71"/>
        <end position="385"/>
    </location>
</feature>
<evidence type="ECO:0000256" key="6">
    <source>
        <dbReference type="SAM" id="Phobius"/>
    </source>
</evidence>